<comment type="caution">
    <text evidence="2">The sequence shown here is derived from an EMBL/GenBank/DDBJ whole genome shotgun (WGS) entry which is preliminary data.</text>
</comment>
<evidence type="ECO:0000256" key="1">
    <source>
        <dbReference type="SAM" id="Phobius"/>
    </source>
</evidence>
<dbReference type="Proteomes" id="UP000449710">
    <property type="component" value="Unassembled WGS sequence"/>
</dbReference>
<keyword evidence="1" id="KW-0812">Transmembrane</keyword>
<evidence type="ECO:0000313" key="2">
    <source>
        <dbReference type="EMBL" id="NBG88313.1"/>
    </source>
</evidence>
<dbReference type="EMBL" id="SUMG01000007">
    <property type="protein sequence ID" value="NBG88313.1"/>
    <property type="molecule type" value="Genomic_DNA"/>
</dbReference>
<keyword evidence="3" id="KW-1185">Reference proteome</keyword>
<keyword evidence="1" id="KW-0472">Membrane</keyword>
<feature type="transmembrane region" description="Helical" evidence="1">
    <location>
        <begin position="6"/>
        <end position="27"/>
    </location>
</feature>
<name>A0AA43XK21_9CLOT</name>
<protein>
    <submittedName>
        <fullName evidence="2">Uncharacterized protein</fullName>
    </submittedName>
</protein>
<organism evidence="2 3">
    <name type="scientific">Isachenkonia alkalipeptolytica</name>
    <dbReference type="NCBI Taxonomy" id="2565777"/>
    <lineage>
        <taxon>Bacteria</taxon>
        <taxon>Bacillati</taxon>
        <taxon>Bacillota</taxon>
        <taxon>Clostridia</taxon>
        <taxon>Eubacteriales</taxon>
        <taxon>Clostridiaceae</taxon>
        <taxon>Isachenkonia</taxon>
    </lineage>
</organism>
<proteinExistence type="predicted"/>
<sequence length="68" mass="7708">MLESCFASLSFGIYIFCSIVTFINVLLSRFSVLLLRFSAPLLRFSAPLLRFSAPLSGLILIRSEIWYS</sequence>
<accession>A0AA43XK21</accession>
<evidence type="ECO:0000313" key="3">
    <source>
        <dbReference type="Proteomes" id="UP000449710"/>
    </source>
</evidence>
<keyword evidence="1" id="KW-1133">Transmembrane helix</keyword>
<reference evidence="2 3" key="1">
    <citation type="submission" date="2019-04" db="EMBL/GenBank/DDBJ databases">
        <title>Isachenkonia alkalipeptolytica gen. nov. sp. nov. a new anaerobic, alkiliphilic organothrophic bacterium capable to reduce synthesized ferrihydrite isolated from a soda lake.</title>
        <authorList>
            <person name="Toshchakov S.V."/>
            <person name="Zavarzina D.G."/>
            <person name="Zhilina T.N."/>
            <person name="Kostrikina N.A."/>
            <person name="Kublanov I.V."/>
        </authorList>
    </citation>
    <scope>NUCLEOTIDE SEQUENCE [LARGE SCALE GENOMIC DNA]</scope>
    <source>
        <strain evidence="2 3">Z-1701</strain>
    </source>
</reference>
<dbReference type="AlphaFoldDB" id="A0AA43XK21"/>
<gene>
    <name evidence="2" type="ORF">ISALK_07340</name>
</gene>